<dbReference type="EMBL" id="QEXV01000003">
    <property type="protein sequence ID" value="PWE17201.1"/>
    <property type="molecule type" value="Genomic_DNA"/>
</dbReference>
<dbReference type="Proteomes" id="UP000245168">
    <property type="component" value="Unassembled WGS sequence"/>
</dbReference>
<comment type="caution">
    <text evidence="3">The sequence shown here is derived from an EMBL/GenBank/DDBJ whole genome shotgun (WGS) entry which is preliminary data.</text>
</comment>
<evidence type="ECO:0000313" key="4">
    <source>
        <dbReference type="Proteomes" id="UP000245168"/>
    </source>
</evidence>
<dbReference type="GO" id="GO:0045333">
    <property type="term" value="P:cellular respiration"/>
    <property type="evidence" value="ECO:0007669"/>
    <property type="project" value="InterPro"/>
</dbReference>
<dbReference type="Gene3D" id="3.30.530.20">
    <property type="match status" value="1"/>
</dbReference>
<dbReference type="InterPro" id="IPR023393">
    <property type="entry name" value="START-like_dom_sf"/>
</dbReference>
<protein>
    <submittedName>
        <fullName evidence="3">Ubiquinone-binding protein</fullName>
    </submittedName>
</protein>
<dbReference type="CDD" id="cd07813">
    <property type="entry name" value="COQ10p_like"/>
    <property type="match status" value="1"/>
</dbReference>
<name>A0A2U2BT63_9PROT</name>
<accession>A0A2U2BT63</accession>
<dbReference type="PANTHER" id="PTHR12901">
    <property type="entry name" value="SPERM PROTEIN HOMOLOG"/>
    <property type="match status" value="1"/>
</dbReference>
<reference evidence="4" key="1">
    <citation type="submission" date="2018-05" db="EMBL/GenBank/DDBJ databases">
        <authorList>
            <person name="Liu B.-T."/>
        </authorList>
    </citation>
    <scope>NUCLEOTIDE SEQUENCE [LARGE SCALE GENOMIC DNA]</scope>
    <source>
        <strain evidence="4">WD6-1</strain>
    </source>
</reference>
<evidence type="ECO:0000313" key="3">
    <source>
        <dbReference type="EMBL" id="PWE17201.1"/>
    </source>
</evidence>
<dbReference type="AlphaFoldDB" id="A0A2U2BT63"/>
<dbReference type="PANTHER" id="PTHR12901:SF10">
    <property type="entry name" value="COENZYME Q-BINDING PROTEIN COQ10, MITOCHONDRIAL"/>
    <property type="match status" value="1"/>
</dbReference>
<dbReference type="SUPFAM" id="SSF55961">
    <property type="entry name" value="Bet v1-like"/>
    <property type="match status" value="1"/>
</dbReference>
<proteinExistence type="inferred from homology"/>
<dbReference type="GO" id="GO:0048039">
    <property type="term" value="F:ubiquinone binding"/>
    <property type="evidence" value="ECO:0007669"/>
    <property type="project" value="InterPro"/>
</dbReference>
<evidence type="ECO:0000256" key="1">
    <source>
        <dbReference type="ARBA" id="ARBA00008918"/>
    </source>
</evidence>
<organism evidence="3 4">
    <name type="scientific">Marinicauda salina</name>
    <dbReference type="NCBI Taxonomy" id="2135793"/>
    <lineage>
        <taxon>Bacteria</taxon>
        <taxon>Pseudomonadati</taxon>
        <taxon>Pseudomonadota</taxon>
        <taxon>Alphaproteobacteria</taxon>
        <taxon>Maricaulales</taxon>
        <taxon>Maricaulaceae</taxon>
        <taxon>Marinicauda</taxon>
    </lineage>
</organism>
<dbReference type="InterPro" id="IPR044996">
    <property type="entry name" value="COQ10-like"/>
</dbReference>
<feature type="domain" description="Coenzyme Q-binding protein COQ10 START" evidence="2">
    <location>
        <begin position="14"/>
        <end position="140"/>
    </location>
</feature>
<gene>
    <name evidence="3" type="ORF">DDZ18_05770</name>
</gene>
<dbReference type="OrthoDB" id="9804759at2"/>
<sequence>MSAEYEERLRLRFRPDDLFDLVADVRAYPDFIHLISAMRVTRDHVENGVGDLDAEARVRFRFVRERFSTRVHLDRPNRRIDVKYLHGPFHDLANRWRFHELSDGSTLVDFWIRYAFRNPLLQTLVDTSRGRAVRYLIRAFGEEAEKRYPMVGEETLDLDAELEALDAR</sequence>
<evidence type="ECO:0000259" key="2">
    <source>
        <dbReference type="Pfam" id="PF03364"/>
    </source>
</evidence>
<dbReference type="Pfam" id="PF03364">
    <property type="entry name" value="Polyketide_cyc"/>
    <property type="match status" value="1"/>
</dbReference>
<keyword evidence="3" id="KW-0830">Ubiquinone</keyword>
<keyword evidence="4" id="KW-1185">Reference proteome</keyword>
<comment type="similarity">
    <text evidence="1">Belongs to the ribosome association toxin RatA family.</text>
</comment>
<dbReference type="InterPro" id="IPR005031">
    <property type="entry name" value="COQ10_START"/>
</dbReference>
<dbReference type="RefSeq" id="WP_109252432.1">
    <property type="nucleotide sequence ID" value="NZ_QEXV01000003.1"/>
</dbReference>